<feature type="domain" description="AMP-binding enzyme C-terminal" evidence="7">
    <location>
        <begin position="448"/>
        <end position="523"/>
    </location>
</feature>
<dbReference type="Gene3D" id="3.40.50.12780">
    <property type="entry name" value="N-terminal domain of ligase-like"/>
    <property type="match status" value="1"/>
</dbReference>
<dbReference type="InterPro" id="IPR000873">
    <property type="entry name" value="AMP-dep_synth/lig_dom"/>
</dbReference>
<organism evidence="8 9">
    <name type="scientific">Sphingobium boeckii</name>
    <dbReference type="NCBI Taxonomy" id="1082345"/>
    <lineage>
        <taxon>Bacteria</taxon>
        <taxon>Pseudomonadati</taxon>
        <taxon>Pseudomonadota</taxon>
        <taxon>Alphaproteobacteria</taxon>
        <taxon>Sphingomonadales</taxon>
        <taxon>Sphingomonadaceae</taxon>
        <taxon>Sphingobium</taxon>
    </lineage>
</organism>
<dbReference type="PANTHER" id="PTHR43767">
    <property type="entry name" value="LONG-CHAIN-FATTY-ACID--COA LIGASE"/>
    <property type="match status" value="1"/>
</dbReference>
<evidence type="ECO:0000313" key="8">
    <source>
        <dbReference type="EMBL" id="MBB5686612.1"/>
    </source>
</evidence>
<dbReference type="InterPro" id="IPR020845">
    <property type="entry name" value="AMP-binding_CS"/>
</dbReference>
<dbReference type="PANTHER" id="PTHR43767:SF11">
    <property type="entry name" value="MEDIUM-CHAIN-FATTY-ACID--COA LIGASE"/>
    <property type="match status" value="1"/>
</dbReference>
<dbReference type="InterPro" id="IPR045851">
    <property type="entry name" value="AMP-bd_C_sf"/>
</dbReference>
<name>A0A7W9EEW9_9SPHN</name>
<accession>A0A7W9EEW9</accession>
<evidence type="ECO:0000256" key="3">
    <source>
        <dbReference type="ARBA" id="ARBA00051915"/>
    </source>
</evidence>
<comment type="catalytic activity">
    <reaction evidence="3">
        <text>3-(methylsulfanyl)propanoate + ATP + CoA = 3-(methylsulfanyl)propanoyl-CoA + AMP + diphosphate</text>
        <dbReference type="Rhea" id="RHEA:43052"/>
        <dbReference type="ChEBI" id="CHEBI:30616"/>
        <dbReference type="ChEBI" id="CHEBI:33019"/>
        <dbReference type="ChEBI" id="CHEBI:49016"/>
        <dbReference type="ChEBI" id="CHEBI:57287"/>
        <dbReference type="ChEBI" id="CHEBI:82815"/>
        <dbReference type="ChEBI" id="CHEBI:456215"/>
        <dbReference type="EC" id="6.2.1.44"/>
    </reaction>
    <physiologicalReaction direction="left-to-right" evidence="3">
        <dbReference type="Rhea" id="RHEA:43053"/>
    </physiologicalReaction>
</comment>
<dbReference type="InterPro" id="IPR025110">
    <property type="entry name" value="AMP-bd_C"/>
</dbReference>
<evidence type="ECO:0000256" key="4">
    <source>
        <dbReference type="ARBA" id="ARBA00066616"/>
    </source>
</evidence>
<dbReference type="NCBIfam" id="NF004674">
    <property type="entry name" value="PRK06018.1"/>
    <property type="match status" value="1"/>
</dbReference>
<dbReference type="Pfam" id="PF13193">
    <property type="entry name" value="AMP-binding_C"/>
    <property type="match status" value="1"/>
</dbReference>
<dbReference type="NCBIfam" id="NF004837">
    <property type="entry name" value="PRK06187.1"/>
    <property type="match status" value="1"/>
</dbReference>
<dbReference type="Gene3D" id="3.30.300.30">
    <property type="match status" value="1"/>
</dbReference>
<evidence type="ECO:0000256" key="1">
    <source>
        <dbReference type="ARBA" id="ARBA00006432"/>
    </source>
</evidence>
<dbReference type="EMBL" id="JACIJC010000004">
    <property type="protein sequence ID" value="MBB5686612.1"/>
    <property type="molecule type" value="Genomic_DNA"/>
</dbReference>
<dbReference type="AlphaFoldDB" id="A0A7W9EEW9"/>
<evidence type="ECO:0000259" key="6">
    <source>
        <dbReference type="Pfam" id="PF00501"/>
    </source>
</evidence>
<protein>
    <recommendedName>
        <fullName evidence="5">3-methylmercaptopropionyl-CoA ligase</fullName>
        <ecNumber evidence="4">6.2.1.44</ecNumber>
    </recommendedName>
</protein>
<proteinExistence type="inferred from homology"/>
<dbReference type="GO" id="GO:0016877">
    <property type="term" value="F:ligase activity, forming carbon-sulfur bonds"/>
    <property type="evidence" value="ECO:0007669"/>
    <property type="project" value="UniProtKB-ARBA"/>
</dbReference>
<dbReference type="RefSeq" id="WP_184019201.1">
    <property type="nucleotide sequence ID" value="NZ_JACIJC010000004.1"/>
</dbReference>
<comment type="similarity">
    <text evidence="1">Belongs to the ATP-dependent AMP-binding enzyme family.</text>
</comment>
<dbReference type="Pfam" id="PF00501">
    <property type="entry name" value="AMP-binding"/>
    <property type="match status" value="1"/>
</dbReference>
<dbReference type="FunFam" id="3.30.300.30:FF:000008">
    <property type="entry name" value="2,3-dihydroxybenzoate-AMP ligase"/>
    <property type="match status" value="1"/>
</dbReference>
<evidence type="ECO:0000256" key="5">
    <source>
        <dbReference type="ARBA" id="ARBA00067668"/>
    </source>
</evidence>
<sequence>MRGLMQHWPLTVDRIIDHAADWDGDRPVIFRAADGDIARTDYAAIRARARRLSTALAGLGIRPGDRVATMAWNNAHHLECWFAVMGMGAVCHTLNPRLFAEQLRYIISHAEDRAILVDPCFQPLVAALTAAMDWRGAIILLGGDAQIDRAILPHALAVETLIAAASDDAAWGGFDEETACALCYTSGTTGHPKGVLYSHRSTVIHMLMTLQPDVFGLSIHDVAMPIVPMYHANAWGMPLSTAAVGCTLALPGAQLDGASLHELIEREGVTFSAAVPTIWQGLLHHLAQTGGTLTSLKRVIIGGAALPESIVRGLRDHGVESVQGWGMTETSPIGTHAKLTPMVAARPLDDQMPFRLKQGRPPFGIDLKIVDDAGQRLPHDGVVPGRLHVSGPTVASAYLSGAAGEILDDEGYFDTGDIATICPQGYMAIVDRAKDVIKSGGEWISSIEIENIASGHPKVALAAVIGVPHPRWDERPLLIAALHPGEAASPDEILSCLEGRIARWWMPDTVVFVEAMPLGATGKIDKKILRAQFPAYPLPERISEHGA</sequence>
<keyword evidence="2 8" id="KW-0436">Ligase</keyword>
<dbReference type="PROSITE" id="PS00455">
    <property type="entry name" value="AMP_BINDING"/>
    <property type="match status" value="1"/>
</dbReference>
<evidence type="ECO:0000313" key="9">
    <source>
        <dbReference type="Proteomes" id="UP000549617"/>
    </source>
</evidence>
<gene>
    <name evidence="8" type="ORF">FHS49_002636</name>
</gene>
<dbReference type="CDD" id="cd12119">
    <property type="entry name" value="ttLC_FACS_AlkK_like"/>
    <property type="match status" value="1"/>
</dbReference>
<dbReference type="Proteomes" id="UP000549617">
    <property type="component" value="Unassembled WGS sequence"/>
</dbReference>
<evidence type="ECO:0000256" key="2">
    <source>
        <dbReference type="ARBA" id="ARBA00022598"/>
    </source>
</evidence>
<dbReference type="SUPFAM" id="SSF56801">
    <property type="entry name" value="Acetyl-CoA synthetase-like"/>
    <property type="match status" value="1"/>
</dbReference>
<comment type="caution">
    <text evidence="8">The sequence shown here is derived from an EMBL/GenBank/DDBJ whole genome shotgun (WGS) entry which is preliminary data.</text>
</comment>
<evidence type="ECO:0000259" key="7">
    <source>
        <dbReference type="Pfam" id="PF13193"/>
    </source>
</evidence>
<feature type="domain" description="AMP-dependent synthetase/ligase" evidence="6">
    <location>
        <begin position="19"/>
        <end position="399"/>
    </location>
</feature>
<dbReference type="InterPro" id="IPR042099">
    <property type="entry name" value="ANL_N_sf"/>
</dbReference>
<reference evidence="8 9" key="1">
    <citation type="submission" date="2020-08" db="EMBL/GenBank/DDBJ databases">
        <title>Genomic Encyclopedia of Type Strains, Phase IV (KMG-IV): sequencing the most valuable type-strain genomes for metagenomic binning, comparative biology and taxonomic classification.</title>
        <authorList>
            <person name="Goeker M."/>
        </authorList>
    </citation>
    <scope>NUCLEOTIDE SEQUENCE [LARGE SCALE GENOMIC DNA]</scope>
    <source>
        <strain evidence="8 9">DSM 25079</strain>
    </source>
</reference>
<keyword evidence="9" id="KW-1185">Reference proteome</keyword>
<dbReference type="EC" id="6.2.1.44" evidence="4"/>
<dbReference type="InterPro" id="IPR050237">
    <property type="entry name" value="ATP-dep_AMP-bd_enzyme"/>
</dbReference>